<dbReference type="InterPro" id="IPR013087">
    <property type="entry name" value="Znf_C2H2_type"/>
</dbReference>
<feature type="domain" description="C2H2-type" evidence="6">
    <location>
        <begin position="47"/>
        <end position="76"/>
    </location>
</feature>
<dbReference type="EMBL" id="KV907504">
    <property type="protein sequence ID" value="OOF93337.1"/>
    <property type="molecule type" value="Genomic_DNA"/>
</dbReference>
<dbReference type="CDD" id="cd06137">
    <property type="entry name" value="DEDDh_RNase"/>
    <property type="match status" value="1"/>
</dbReference>
<keyword evidence="4" id="KW-0863">Zinc-finger</keyword>
<dbReference type="SUPFAM" id="SSF53098">
    <property type="entry name" value="Ribonuclease H-like"/>
    <property type="match status" value="1"/>
</dbReference>
<dbReference type="InterPro" id="IPR036236">
    <property type="entry name" value="Znf_C2H2_sf"/>
</dbReference>
<dbReference type="SMART" id="SM00355">
    <property type="entry name" value="ZnF_C2H2"/>
    <property type="match status" value="5"/>
</dbReference>
<dbReference type="Gene3D" id="3.30.420.10">
    <property type="entry name" value="Ribonuclease H-like superfamily/Ribonuclease H"/>
    <property type="match status" value="1"/>
</dbReference>
<dbReference type="GO" id="GO:0006364">
    <property type="term" value="P:rRNA processing"/>
    <property type="evidence" value="ECO:0007669"/>
    <property type="project" value="TreeGrafter"/>
</dbReference>
<gene>
    <name evidence="7" type="ORF">ASPCADRAFT_209282</name>
</gene>
<dbReference type="InterPro" id="IPR036397">
    <property type="entry name" value="RNaseH_sf"/>
</dbReference>
<evidence type="ECO:0000256" key="5">
    <source>
        <dbReference type="SAM" id="MobiDB-lite"/>
    </source>
</evidence>
<feature type="compositionally biased region" description="Basic and acidic residues" evidence="5">
    <location>
        <begin position="473"/>
        <end position="485"/>
    </location>
</feature>
<dbReference type="Gene3D" id="3.30.160.60">
    <property type="entry name" value="Classic Zinc Finger"/>
    <property type="match status" value="2"/>
</dbReference>
<dbReference type="PANTHER" id="PTHR12801">
    <property type="entry name" value="RNA EXONUCLEASE REXO1 / RECO3 FAMILY MEMBER-RELATED"/>
    <property type="match status" value="1"/>
</dbReference>
<dbReference type="STRING" id="602072.A0A1R3RFV3"/>
<dbReference type="SUPFAM" id="SSF57667">
    <property type="entry name" value="beta-beta-alpha zinc fingers"/>
    <property type="match status" value="2"/>
</dbReference>
<evidence type="ECO:0000313" key="8">
    <source>
        <dbReference type="Proteomes" id="UP000188318"/>
    </source>
</evidence>
<dbReference type="Pfam" id="PF00929">
    <property type="entry name" value="RNase_T"/>
    <property type="match status" value="1"/>
</dbReference>
<dbReference type="PANTHER" id="PTHR12801:SF114">
    <property type="entry name" value="EXONUCLEASE, PUTATIVE (AFU_ORTHOLOGUE AFUA_7G00870)-RELATED"/>
    <property type="match status" value="1"/>
</dbReference>
<dbReference type="GO" id="GO:0004527">
    <property type="term" value="F:exonuclease activity"/>
    <property type="evidence" value="ECO:0007669"/>
    <property type="project" value="UniProtKB-KW"/>
</dbReference>
<keyword evidence="4" id="KW-0479">Metal-binding</keyword>
<dbReference type="OMA" id="NEVRLYY"/>
<dbReference type="Pfam" id="PF13912">
    <property type="entry name" value="zf-C2H2_6"/>
    <property type="match status" value="1"/>
</dbReference>
<dbReference type="GO" id="GO:0000027">
    <property type="term" value="P:ribosomal large subunit assembly"/>
    <property type="evidence" value="ECO:0007669"/>
    <property type="project" value="TreeGrafter"/>
</dbReference>
<dbReference type="GO" id="GO:0005634">
    <property type="term" value="C:nucleus"/>
    <property type="evidence" value="ECO:0007669"/>
    <property type="project" value="TreeGrafter"/>
</dbReference>
<dbReference type="GO" id="GO:0008270">
    <property type="term" value="F:zinc ion binding"/>
    <property type="evidence" value="ECO:0007669"/>
    <property type="project" value="UniProtKB-KW"/>
</dbReference>
<evidence type="ECO:0000256" key="3">
    <source>
        <dbReference type="ARBA" id="ARBA00022839"/>
    </source>
</evidence>
<dbReference type="InterPro" id="IPR047021">
    <property type="entry name" value="REXO1/3/4-like"/>
</dbReference>
<feature type="domain" description="C2H2-type" evidence="6">
    <location>
        <begin position="130"/>
        <end position="157"/>
    </location>
</feature>
<feature type="domain" description="C2H2-type" evidence="6">
    <location>
        <begin position="102"/>
        <end position="129"/>
    </location>
</feature>
<evidence type="ECO:0000256" key="1">
    <source>
        <dbReference type="ARBA" id="ARBA00022722"/>
    </source>
</evidence>
<dbReference type="GO" id="GO:0003676">
    <property type="term" value="F:nucleic acid binding"/>
    <property type="evidence" value="ECO:0007669"/>
    <property type="project" value="InterPro"/>
</dbReference>
<keyword evidence="3" id="KW-0269">Exonuclease</keyword>
<keyword evidence="1" id="KW-0540">Nuclease</keyword>
<feature type="region of interest" description="Disordered" evidence="5">
    <location>
        <begin position="473"/>
        <end position="522"/>
    </location>
</feature>
<dbReference type="OrthoDB" id="16516at2759"/>
<feature type="domain" description="C2H2-type" evidence="6">
    <location>
        <begin position="73"/>
        <end position="100"/>
    </location>
</feature>
<organism evidence="7 8">
    <name type="scientific">Aspergillus carbonarius (strain ITEM 5010)</name>
    <dbReference type="NCBI Taxonomy" id="602072"/>
    <lineage>
        <taxon>Eukaryota</taxon>
        <taxon>Fungi</taxon>
        <taxon>Dikarya</taxon>
        <taxon>Ascomycota</taxon>
        <taxon>Pezizomycotina</taxon>
        <taxon>Eurotiomycetes</taxon>
        <taxon>Eurotiomycetidae</taxon>
        <taxon>Eurotiales</taxon>
        <taxon>Aspergillaceae</taxon>
        <taxon>Aspergillus</taxon>
        <taxon>Aspergillus subgen. Circumdati</taxon>
    </lineage>
</organism>
<dbReference type="InterPro" id="IPR012337">
    <property type="entry name" value="RNaseH-like_sf"/>
</dbReference>
<keyword evidence="4" id="KW-0862">Zinc</keyword>
<evidence type="ECO:0000259" key="6">
    <source>
        <dbReference type="PROSITE" id="PS50157"/>
    </source>
</evidence>
<reference evidence="8" key="1">
    <citation type="journal article" date="2017" name="Genome Biol.">
        <title>Comparative genomics reveals high biological diversity and specific adaptations in the industrially and medically important fungal genus Aspergillus.</title>
        <authorList>
            <person name="de Vries R.P."/>
            <person name="Riley R."/>
            <person name="Wiebenga A."/>
            <person name="Aguilar-Osorio G."/>
            <person name="Amillis S."/>
            <person name="Uchima C.A."/>
            <person name="Anderluh G."/>
            <person name="Asadollahi M."/>
            <person name="Askin M."/>
            <person name="Barry K."/>
            <person name="Battaglia E."/>
            <person name="Bayram O."/>
            <person name="Benocci T."/>
            <person name="Braus-Stromeyer S.A."/>
            <person name="Caldana C."/>
            <person name="Canovas D."/>
            <person name="Cerqueira G.C."/>
            <person name="Chen F."/>
            <person name="Chen W."/>
            <person name="Choi C."/>
            <person name="Clum A."/>
            <person name="Dos Santos R.A."/>
            <person name="Damasio A.R."/>
            <person name="Diallinas G."/>
            <person name="Emri T."/>
            <person name="Fekete E."/>
            <person name="Flipphi M."/>
            <person name="Freyberg S."/>
            <person name="Gallo A."/>
            <person name="Gournas C."/>
            <person name="Habgood R."/>
            <person name="Hainaut M."/>
            <person name="Harispe M.L."/>
            <person name="Henrissat B."/>
            <person name="Hilden K.S."/>
            <person name="Hope R."/>
            <person name="Hossain A."/>
            <person name="Karabika E."/>
            <person name="Karaffa L."/>
            <person name="Karanyi Z."/>
            <person name="Krasevec N."/>
            <person name="Kuo A."/>
            <person name="Kusch H."/>
            <person name="LaButti K."/>
            <person name="Lagendijk E.L."/>
            <person name="Lapidus A."/>
            <person name="Levasseur A."/>
            <person name="Lindquist E."/>
            <person name="Lipzen A."/>
            <person name="Logrieco A.F."/>
            <person name="MacCabe A."/>
            <person name="Maekelae M.R."/>
            <person name="Malavazi I."/>
            <person name="Melin P."/>
            <person name="Meyer V."/>
            <person name="Mielnichuk N."/>
            <person name="Miskei M."/>
            <person name="Molnar A.P."/>
            <person name="Mule G."/>
            <person name="Ngan C.Y."/>
            <person name="Orejas M."/>
            <person name="Orosz E."/>
            <person name="Ouedraogo J.P."/>
            <person name="Overkamp K.M."/>
            <person name="Park H.-S."/>
            <person name="Perrone G."/>
            <person name="Piumi F."/>
            <person name="Punt P.J."/>
            <person name="Ram A.F."/>
            <person name="Ramon A."/>
            <person name="Rauscher S."/>
            <person name="Record E."/>
            <person name="Riano-Pachon D.M."/>
            <person name="Robert V."/>
            <person name="Roehrig J."/>
            <person name="Ruller R."/>
            <person name="Salamov A."/>
            <person name="Salih N.S."/>
            <person name="Samson R.A."/>
            <person name="Sandor E."/>
            <person name="Sanguinetti M."/>
            <person name="Schuetze T."/>
            <person name="Sepcic K."/>
            <person name="Shelest E."/>
            <person name="Sherlock G."/>
            <person name="Sophianopoulou V."/>
            <person name="Squina F.M."/>
            <person name="Sun H."/>
            <person name="Susca A."/>
            <person name="Todd R.B."/>
            <person name="Tsang A."/>
            <person name="Unkles S.E."/>
            <person name="van de Wiele N."/>
            <person name="van Rossen-Uffink D."/>
            <person name="Oliveira J.V."/>
            <person name="Vesth T.C."/>
            <person name="Visser J."/>
            <person name="Yu J.-H."/>
            <person name="Zhou M."/>
            <person name="Andersen M.R."/>
            <person name="Archer D.B."/>
            <person name="Baker S.E."/>
            <person name="Benoit I."/>
            <person name="Brakhage A.A."/>
            <person name="Braus G.H."/>
            <person name="Fischer R."/>
            <person name="Frisvad J.C."/>
            <person name="Goldman G.H."/>
            <person name="Houbraken J."/>
            <person name="Oakley B."/>
            <person name="Pocsi I."/>
            <person name="Scazzocchio C."/>
            <person name="Seiboth B."/>
            <person name="vanKuyk P.A."/>
            <person name="Wortman J."/>
            <person name="Dyer P.S."/>
            <person name="Grigoriev I.V."/>
        </authorList>
    </citation>
    <scope>NUCLEOTIDE SEQUENCE [LARGE SCALE GENOMIC DNA]</scope>
    <source>
        <strain evidence="8">ITEM 5010</strain>
    </source>
</reference>
<dbReference type="VEuPathDB" id="FungiDB:ASPCADRAFT_209282"/>
<dbReference type="Pfam" id="PF12874">
    <property type="entry name" value="zf-met"/>
    <property type="match status" value="2"/>
</dbReference>
<name>A0A1R3RFV3_ASPC5</name>
<evidence type="ECO:0000256" key="4">
    <source>
        <dbReference type="PROSITE-ProRule" id="PRU00042"/>
    </source>
</evidence>
<dbReference type="AlphaFoldDB" id="A0A1R3RFV3"/>
<dbReference type="Pfam" id="PF00096">
    <property type="entry name" value="zf-C2H2"/>
    <property type="match status" value="2"/>
</dbReference>
<dbReference type="SMART" id="SM00479">
    <property type="entry name" value="EXOIII"/>
    <property type="match status" value="1"/>
</dbReference>
<proteinExistence type="predicted"/>
<evidence type="ECO:0000256" key="2">
    <source>
        <dbReference type="ARBA" id="ARBA00022801"/>
    </source>
</evidence>
<keyword evidence="8" id="KW-1185">Reference proteome</keyword>
<evidence type="ECO:0000313" key="7">
    <source>
        <dbReference type="EMBL" id="OOF93337.1"/>
    </source>
</evidence>
<keyword evidence="2" id="KW-0378">Hydrolase</keyword>
<accession>A0A1R3RFV3</accession>
<dbReference type="PROSITE" id="PS50157">
    <property type="entry name" value="ZINC_FINGER_C2H2_2"/>
    <property type="match status" value="4"/>
</dbReference>
<dbReference type="Proteomes" id="UP000188318">
    <property type="component" value="Unassembled WGS sequence"/>
</dbReference>
<sequence length="551" mass="61563">MGSVFAPPVFLPRPNPPASYTCPVCQRSTFKTVKALRAHQSSVKHVFTCPDCNKSFMDLVALNAHQRSGKHGLPCPDCGKSLVDSFALEQHRAVHNGPQTPWPCSQCGRQFASEMGLAVHKQSHSNPLQVLCTKCNRKFKTAAALSQHMVLHKEADKSPKLGTLKLTLIEPTPVPEIIPQLSNTQVRVVEPDVFPIQIPVISADLATANVVANYPYISSRFAVLGPTEQDLLYLQLQAKCHSIPRLHTQGFTMSPVSKGRGDPRIRTILRTKFQHTPTSPTNRHQKRKAVVIDCEMVTVISGRRHIASIGAVDFLTGEVLLNHYVYPEPKIVNYNTRYSGITHASMMAAVRNGAALRGWEGARQALWEHVDKDTVLIGHALQNDLATIGVIHSRVVDSQIMTGEAIFPTLSAADSLPRLTGLKALTRELAEYDIQTGRKGHTALEDAYATRDVIIWCLRYPGHLNDWAAREKHQYEENQKREKEKRDKRRQKKNEQKNAAKKSTQAVATHPPTSLQNDDYDDEDYLVEHWSDIAEECGYPHPDTGYDPWSD</sequence>
<feature type="compositionally biased region" description="Polar residues" evidence="5">
    <location>
        <begin position="503"/>
        <end position="517"/>
    </location>
</feature>
<dbReference type="InterPro" id="IPR013520">
    <property type="entry name" value="Ribonucl_H"/>
</dbReference>
<protein>
    <recommendedName>
        <fullName evidence="6">C2H2-type domain-containing protein</fullName>
    </recommendedName>
</protein>
<dbReference type="PROSITE" id="PS00028">
    <property type="entry name" value="ZINC_FINGER_C2H2_1"/>
    <property type="match status" value="4"/>
</dbReference>